<dbReference type="RefSeq" id="WP_090793104.1">
    <property type="nucleotide sequence ID" value="NZ_FMYI01000002.1"/>
</dbReference>
<dbReference type="STRING" id="1612202.SAMN05421734_102216"/>
<sequence length="81" mass="9527">MRYQELKNKEIIDLNKGRRLGLLGQTDLDIDQETGKIHAFKIDYNRFFNFNNDAKATKIQWDAIKKIGTDTIIIDRFVNPK</sequence>
<gene>
    <name evidence="2" type="ORF">SAMN05421734_102216</name>
</gene>
<dbReference type="InterPro" id="IPR011033">
    <property type="entry name" value="PRC_barrel-like_sf"/>
</dbReference>
<dbReference type="Pfam" id="PF05239">
    <property type="entry name" value="PRC"/>
    <property type="match status" value="1"/>
</dbReference>
<evidence type="ECO:0000259" key="1">
    <source>
        <dbReference type="Pfam" id="PF05239"/>
    </source>
</evidence>
<dbReference type="AlphaFoldDB" id="A0A1G6H490"/>
<proteinExistence type="predicted"/>
<accession>A0A1G6H490</accession>
<name>A0A1G6H490_9BACI</name>
<dbReference type="InterPro" id="IPR027275">
    <property type="entry name" value="PRC-brl_dom"/>
</dbReference>
<dbReference type="SUPFAM" id="SSF50346">
    <property type="entry name" value="PRC-barrel domain"/>
    <property type="match status" value="1"/>
</dbReference>
<evidence type="ECO:0000313" key="3">
    <source>
        <dbReference type="Proteomes" id="UP000242949"/>
    </source>
</evidence>
<dbReference type="Proteomes" id="UP000242949">
    <property type="component" value="Unassembled WGS sequence"/>
</dbReference>
<dbReference type="OrthoDB" id="2468688at2"/>
<dbReference type="Gene3D" id="2.30.30.240">
    <property type="entry name" value="PRC-barrel domain"/>
    <property type="match status" value="1"/>
</dbReference>
<protein>
    <submittedName>
        <fullName evidence="2">Sporulation protein, YlmC/YmxH family</fullName>
    </submittedName>
</protein>
<keyword evidence="3" id="KW-1185">Reference proteome</keyword>
<dbReference type="EMBL" id="FMYI01000002">
    <property type="protein sequence ID" value="SDB89110.1"/>
    <property type="molecule type" value="Genomic_DNA"/>
</dbReference>
<dbReference type="PANTHER" id="PTHR40061:SF1">
    <property type="entry name" value="SPORULATION PROTEIN YLMC-RELATED"/>
    <property type="match status" value="1"/>
</dbReference>
<evidence type="ECO:0000313" key="2">
    <source>
        <dbReference type="EMBL" id="SDB89110.1"/>
    </source>
</evidence>
<dbReference type="InterPro" id="IPR014238">
    <property type="entry name" value="Spore_YlmC/YmxH"/>
</dbReference>
<dbReference type="PANTHER" id="PTHR40061">
    <property type="entry name" value="SPORULATION PROTEIN YLMC-RELATED"/>
    <property type="match status" value="1"/>
</dbReference>
<organism evidence="2 3">
    <name type="scientific">Pelagirhabdus alkalitolerans</name>
    <dbReference type="NCBI Taxonomy" id="1612202"/>
    <lineage>
        <taxon>Bacteria</taxon>
        <taxon>Bacillati</taxon>
        <taxon>Bacillota</taxon>
        <taxon>Bacilli</taxon>
        <taxon>Bacillales</taxon>
        <taxon>Bacillaceae</taxon>
        <taxon>Pelagirhabdus</taxon>
    </lineage>
</organism>
<feature type="domain" description="PRC-barrel" evidence="1">
    <location>
        <begin position="1"/>
        <end position="76"/>
    </location>
</feature>
<reference evidence="3" key="1">
    <citation type="submission" date="2016-09" db="EMBL/GenBank/DDBJ databases">
        <authorList>
            <person name="Varghese N."/>
            <person name="Submissions S."/>
        </authorList>
    </citation>
    <scope>NUCLEOTIDE SEQUENCE [LARGE SCALE GENOMIC DNA]</scope>
    <source>
        <strain evidence="3">S5</strain>
    </source>
</reference>
<dbReference type="NCBIfam" id="TIGR02888">
    <property type="entry name" value="spore_YlmC_YmxH"/>
    <property type="match status" value="1"/>
</dbReference>